<evidence type="ECO:0000256" key="1">
    <source>
        <dbReference type="SAM" id="SignalP"/>
    </source>
</evidence>
<feature type="chain" id="PRO_5015864026" description="SnoaL-like domain-containing protein" evidence="1">
    <location>
        <begin position="23"/>
        <end position="154"/>
    </location>
</feature>
<organism evidence="2 3">
    <name type="scientific">Pelagibaculum spongiae</name>
    <dbReference type="NCBI Taxonomy" id="2080658"/>
    <lineage>
        <taxon>Bacteria</taxon>
        <taxon>Pseudomonadati</taxon>
        <taxon>Pseudomonadota</taxon>
        <taxon>Gammaproteobacteria</taxon>
        <taxon>Oceanospirillales</taxon>
        <taxon>Pelagibaculum</taxon>
    </lineage>
</organism>
<keyword evidence="1" id="KW-0732">Signal</keyword>
<gene>
    <name evidence="2" type="ORF">DC094_03780</name>
</gene>
<evidence type="ECO:0000313" key="3">
    <source>
        <dbReference type="Proteomes" id="UP000244906"/>
    </source>
</evidence>
<comment type="caution">
    <text evidence="2">The sequence shown here is derived from an EMBL/GenBank/DDBJ whole genome shotgun (WGS) entry which is preliminary data.</text>
</comment>
<protein>
    <recommendedName>
        <fullName evidence="4">SnoaL-like domain-containing protein</fullName>
    </recommendedName>
</protein>
<dbReference type="Gene3D" id="3.10.450.50">
    <property type="match status" value="1"/>
</dbReference>
<sequence>MLNRIKKISLILLFSVVSSVSAAELNEVDINKMMDGMDQAVASLDANSIAQVLSDDVSITLNVEMQGQKQTIEMNKQEYVATIQQAQALYKNYKYARSNVQIKINAGKATVTADVKESMTVQGMEMNTTTKETATMELKNGQILITKLVGYSSL</sequence>
<evidence type="ECO:0000313" key="2">
    <source>
        <dbReference type="EMBL" id="PVZ72144.1"/>
    </source>
</evidence>
<dbReference type="RefSeq" id="WP_116685729.1">
    <property type="nucleotide sequence ID" value="NZ_CAWNYD010000001.1"/>
</dbReference>
<dbReference type="Proteomes" id="UP000244906">
    <property type="component" value="Unassembled WGS sequence"/>
</dbReference>
<evidence type="ECO:0008006" key="4">
    <source>
        <dbReference type="Google" id="ProtNLM"/>
    </source>
</evidence>
<dbReference type="AlphaFoldDB" id="A0A2V1GYK3"/>
<dbReference type="InterPro" id="IPR032710">
    <property type="entry name" value="NTF2-like_dom_sf"/>
</dbReference>
<reference evidence="2 3" key="1">
    <citation type="submission" date="2018-04" db="EMBL/GenBank/DDBJ databases">
        <title>Thalassorhabdus spongiae gen. nov., sp. nov., isolated from a marine sponge in South-West Iceland.</title>
        <authorList>
            <person name="Knobloch S."/>
            <person name="Daussin A."/>
            <person name="Johannsson R."/>
            <person name="Marteinsson V.T."/>
        </authorList>
    </citation>
    <scope>NUCLEOTIDE SEQUENCE [LARGE SCALE GENOMIC DNA]</scope>
    <source>
        <strain evidence="2 3">Hp12</strain>
    </source>
</reference>
<dbReference type="EMBL" id="QDDL01000001">
    <property type="protein sequence ID" value="PVZ72144.1"/>
    <property type="molecule type" value="Genomic_DNA"/>
</dbReference>
<feature type="signal peptide" evidence="1">
    <location>
        <begin position="1"/>
        <end position="22"/>
    </location>
</feature>
<name>A0A2V1GYK3_9GAMM</name>
<proteinExistence type="predicted"/>
<keyword evidence="3" id="KW-1185">Reference proteome</keyword>
<dbReference type="SUPFAM" id="SSF54427">
    <property type="entry name" value="NTF2-like"/>
    <property type="match status" value="1"/>
</dbReference>
<accession>A0A2V1GYK3</accession>